<dbReference type="EMBL" id="CP046072">
    <property type="protein sequence ID" value="QSZ42144.1"/>
    <property type="molecule type" value="Genomic_DNA"/>
</dbReference>
<dbReference type="Proteomes" id="UP000671852">
    <property type="component" value="Chromosome"/>
</dbReference>
<dbReference type="RefSeq" id="WP_207560959.1">
    <property type="nucleotide sequence ID" value="NZ_CP046072.1"/>
</dbReference>
<dbReference type="AlphaFoldDB" id="A0A975GDB6"/>
<evidence type="ECO:0000313" key="5">
    <source>
        <dbReference type="Proteomes" id="UP000671852"/>
    </source>
</evidence>
<protein>
    <recommendedName>
        <fullName evidence="1">diguanylate cyclase</fullName>
        <ecNumber evidence="1">2.7.7.65</ecNumber>
    </recommendedName>
</protein>
<comment type="catalytic activity">
    <reaction evidence="2">
        <text>2 GTP = 3',3'-c-di-GMP + 2 diphosphate</text>
        <dbReference type="Rhea" id="RHEA:24898"/>
        <dbReference type="ChEBI" id="CHEBI:33019"/>
        <dbReference type="ChEBI" id="CHEBI:37565"/>
        <dbReference type="ChEBI" id="CHEBI:58805"/>
        <dbReference type="EC" id="2.7.7.65"/>
    </reaction>
</comment>
<dbReference type="GO" id="GO:0052621">
    <property type="term" value="F:diguanylate cyclase activity"/>
    <property type="evidence" value="ECO:0007669"/>
    <property type="project" value="UniProtKB-EC"/>
</dbReference>
<evidence type="ECO:0000313" key="4">
    <source>
        <dbReference type="EMBL" id="QSZ42144.1"/>
    </source>
</evidence>
<dbReference type="PROSITE" id="PS50887">
    <property type="entry name" value="GGDEF"/>
    <property type="match status" value="1"/>
</dbReference>
<dbReference type="FunFam" id="3.30.70.270:FF:000001">
    <property type="entry name" value="Diguanylate cyclase domain protein"/>
    <property type="match status" value="1"/>
</dbReference>
<dbReference type="GO" id="GO:1902201">
    <property type="term" value="P:negative regulation of bacterial-type flagellum-dependent cell motility"/>
    <property type="evidence" value="ECO:0007669"/>
    <property type="project" value="TreeGrafter"/>
</dbReference>
<dbReference type="PANTHER" id="PTHR45138:SF9">
    <property type="entry name" value="DIGUANYLATE CYCLASE DGCM-RELATED"/>
    <property type="match status" value="1"/>
</dbReference>
<dbReference type="InterPro" id="IPR043128">
    <property type="entry name" value="Rev_trsase/Diguanyl_cyclase"/>
</dbReference>
<dbReference type="GO" id="GO:0043709">
    <property type="term" value="P:cell adhesion involved in single-species biofilm formation"/>
    <property type="evidence" value="ECO:0007669"/>
    <property type="project" value="TreeGrafter"/>
</dbReference>
<reference evidence="4" key="1">
    <citation type="submission" date="2019-11" db="EMBL/GenBank/DDBJ databases">
        <authorList>
            <person name="Kojima H."/>
        </authorList>
    </citation>
    <scope>NUCLEOTIDE SEQUENCE</scope>
    <source>
        <strain evidence="4">H1576</strain>
    </source>
</reference>
<dbReference type="EC" id="2.7.7.65" evidence="1"/>
<accession>A0A975GDB6</accession>
<dbReference type="InterPro" id="IPR050469">
    <property type="entry name" value="Diguanylate_Cyclase"/>
</dbReference>
<sequence length="281" mass="31997">MNDDQKQYEDLIETEESTLALEDIESIIRDQNVRKSFEKKYGEKLYSEILLALTHERYEPAKAKELWSKIISHLDNLTKRLGRNPGIAVATLDYLSNFHNSLSSAILIQEDKSDFISETTTRDGLTQLYLRSVFDFALEKELQKSFRGDEKLSLLMIDIDDFKLVNDNYGHIVGDEVLSTIGALINENIRSMDIAARYGGEELSIIVPQSLPKETLLFAQRIREKISKIEFSGFSVTVSIGVCHSSSDIKNTDEFISRADKALYEAKRTGKNRVVEFEKLA</sequence>
<dbReference type="Pfam" id="PF00990">
    <property type="entry name" value="GGDEF"/>
    <property type="match status" value="1"/>
</dbReference>
<keyword evidence="5" id="KW-1185">Reference proteome</keyword>
<reference evidence="4" key="2">
    <citation type="submission" date="2021-04" db="EMBL/GenBank/DDBJ databases">
        <title>Isolation and characterization of a novel species of the genus Sulfurimonas.</title>
        <authorList>
            <person name="Fukui M."/>
        </authorList>
    </citation>
    <scope>NUCLEOTIDE SEQUENCE</scope>
    <source>
        <strain evidence="4">H1576</strain>
    </source>
</reference>
<evidence type="ECO:0000256" key="1">
    <source>
        <dbReference type="ARBA" id="ARBA00012528"/>
    </source>
</evidence>
<organism evidence="4 5">
    <name type="scientific">Sulfurimonas aquatica</name>
    <dbReference type="NCBI Taxonomy" id="2672570"/>
    <lineage>
        <taxon>Bacteria</taxon>
        <taxon>Pseudomonadati</taxon>
        <taxon>Campylobacterota</taxon>
        <taxon>Epsilonproteobacteria</taxon>
        <taxon>Campylobacterales</taxon>
        <taxon>Sulfurimonadaceae</taxon>
        <taxon>Sulfurimonas</taxon>
    </lineage>
</organism>
<evidence type="ECO:0000259" key="3">
    <source>
        <dbReference type="PROSITE" id="PS50887"/>
    </source>
</evidence>
<dbReference type="SMART" id="SM00267">
    <property type="entry name" value="GGDEF"/>
    <property type="match status" value="1"/>
</dbReference>
<name>A0A975GDB6_9BACT</name>
<dbReference type="KEGG" id="saqt:GJV85_08475"/>
<dbReference type="InterPro" id="IPR029787">
    <property type="entry name" value="Nucleotide_cyclase"/>
</dbReference>
<dbReference type="NCBIfam" id="TIGR00254">
    <property type="entry name" value="GGDEF"/>
    <property type="match status" value="1"/>
</dbReference>
<proteinExistence type="predicted"/>
<evidence type="ECO:0000256" key="2">
    <source>
        <dbReference type="ARBA" id="ARBA00034247"/>
    </source>
</evidence>
<gene>
    <name evidence="4" type="ORF">GJV85_08475</name>
</gene>
<dbReference type="SUPFAM" id="SSF55073">
    <property type="entry name" value="Nucleotide cyclase"/>
    <property type="match status" value="1"/>
</dbReference>
<dbReference type="Gene3D" id="3.30.70.270">
    <property type="match status" value="1"/>
</dbReference>
<dbReference type="InterPro" id="IPR000160">
    <property type="entry name" value="GGDEF_dom"/>
</dbReference>
<dbReference type="CDD" id="cd01949">
    <property type="entry name" value="GGDEF"/>
    <property type="match status" value="1"/>
</dbReference>
<dbReference type="PANTHER" id="PTHR45138">
    <property type="entry name" value="REGULATORY COMPONENTS OF SENSORY TRANSDUCTION SYSTEM"/>
    <property type="match status" value="1"/>
</dbReference>
<dbReference type="GO" id="GO:0005886">
    <property type="term" value="C:plasma membrane"/>
    <property type="evidence" value="ECO:0007669"/>
    <property type="project" value="TreeGrafter"/>
</dbReference>
<feature type="domain" description="GGDEF" evidence="3">
    <location>
        <begin position="150"/>
        <end position="279"/>
    </location>
</feature>